<comment type="caution">
    <text evidence="2">The sequence shown here is derived from an EMBL/GenBank/DDBJ whole genome shotgun (WGS) entry which is preliminary data.</text>
</comment>
<dbReference type="AlphaFoldDB" id="A0A2T5ML62"/>
<dbReference type="Pfam" id="PF00561">
    <property type="entry name" value="Abhydrolase_1"/>
    <property type="match status" value="1"/>
</dbReference>
<dbReference type="InterPro" id="IPR050266">
    <property type="entry name" value="AB_hydrolase_sf"/>
</dbReference>
<dbReference type="NCBIfam" id="TIGR02240">
    <property type="entry name" value="PHA_depoly_arom"/>
    <property type="match status" value="1"/>
</dbReference>
<dbReference type="InterPro" id="IPR000073">
    <property type="entry name" value="AB_hydrolase_1"/>
</dbReference>
<dbReference type="Gene3D" id="3.40.50.1820">
    <property type="entry name" value="alpha/beta hydrolase"/>
    <property type="match status" value="1"/>
</dbReference>
<dbReference type="GO" id="GO:0016020">
    <property type="term" value="C:membrane"/>
    <property type="evidence" value="ECO:0007669"/>
    <property type="project" value="TreeGrafter"/>
</dbReference>
<dbReference type="SUPFAM" id="SSF53474">
    <property type="entry name" value="alpha/beta-Hydrolases"/>
    <property type="match status" value="1"/>
</dbReference>
<dbReference type="EMBL" id="QANS01000001">
    <property type="protein sequence ID" value="PTU33288.1"/>
    <property type="molecule type" value="Genomic_DNA"/>
</dbReference>
<dbReference type="PANTHER" id="PTHR43798">
    <property type="entry name" value="MONOACYLGLYCEROL LIPASE"/>
    <property type="match status" value="1"/>
</dbReference>
<name>A0A2T5ML62_9GAMM</name>
<organism evidence="2 3">
    <name type="scientific">Stenotrophobium rhamnosiphilum</name>
    <dbReference type="NCBI Taxonomy" id="2029166"/>
    <lineage>
        <taxon>Bacteria</taxon>
        <taxon>Pseudomonadati</taxon>
        <taxon>Pseudomonadota</taxon>
        <taxon>Gammaproteobacteria</taxon>
        <taxon>Nevskiales</taxon>
        <taxon>Nevskiaceae</taxon>
        <taxon>Stenotrophobium</taxon>
    </lineage>
</organism>
<dbReference type="PRINTS" id="PR00111">
    <property type="entry name" value="ABHYDROLASE"/>
</dbReference>
<dbReference type="GO" id="GO:0047372">
    <property type="term" value="F:monoacylglycerol lipase activity"/>
    <property type="evidence" value="ECO:0007669"/>
    <property type="project" value="TreeGrafter"/>
</dbReference>
<protein>
    <submittedName>
        <fullName evidence="2">Poly(3-hydroxyalkanoate) depolymerase</fullName>
    </submittedName>
</protein>
<reference evidence="2 3" key="1">
    <citation type="submission" date="2018-04" db="EMBL/GenBank/DDBJ databases">
        <title>Novel species isolated from glacier.</title>
        <authorList>
            <person name="Liu Q."/>
            <person name="Xin Y.-H."/>
        </authorList>
    </citation>
    <scope>NUCLEOTIDE SEQUENCE [LARGE SCALE GENOMIC DNA]</scope>
    <source>
        <strain evidence="2 3">GT1R17</strain>
    </source>
</reference>
<dbReference type="InterPro" id="IPR011942">
    <property type="entry name" value="PHA_depoly_arom"/>
</dbReference>
<dbReference type="PANTHER" id="PTHR43798:SF5">
    <property type="entry name" value="MONOACYLGLYCEROL LIPASE ABHD6"/>
    <property type="match status" value="1"/>
</dbReference>
<dbReference type="GO" id="GO:0046464">
    <property type="term" value="P:acylglycerol catabolic process"/>
    <property type="evidence" value="ECO:0007669"/>
    <property type="project" value="TreeGrafter"/>
</dbReference>
<evidence type="ECO:0000259" key="1">
    <source>
        <dbReference type="Pfam" id="PF00561"/>
    </source>
</evidence>
<dbReference type="OrthoDB" id="7616518at2"/>
<feature type="domain" description="AB hydrolase-1" evidence="1">
    <location>
        <begin position="27"/>
        <end position="130"/>
    </location>
</feature>
<dbReference type="InterPro" id="IPR029058">
    <property type="entry name" value="AB_hydrolase_fold"/>
</dbReference>
<evidence type="ECO:0000313" key="3">
    <source>
        <dbReference type="Proteomes" id="UP000244248"/>
    </source>
</evidence>
<dbReference type="Proteomes" id="UP000244248">
    <property type="component" value="Unassembled WGS sequence"/>
</dbReference>
<keyword evidence="3" id="KW-1185">Reference proteome</keyword>
<evidence type="ECO:0000313" key="2">
    <source>
        <dbReference type="EMBL" id="PTU33288.1"/>
    </source>
</evidence>
<sequence>MRLRRVKVMGYSLRVAIWPGRAEAHTPLVLFNGIGARLELLEPFADELGDLETIAIDVPGTGKSSLPMHPYRMWMLVILMQRVLTKLGYEQVDVLGVSWGGTLAQQFALQNPKRCRRLILCATGQGMPMILDPRILLKFITPRRFNDPVYRRKIAGEIYGGAARNQPGLIREIGPRMMPTSKFGYLMQQLAISGWTSLPWLPLLKQPVLIMAGNDDPVIPLINAQIMSKLIRNCRLHEVNDGHLFLVSDPVGSSQVIREFLDSPQNKVSKAALGNKA</sequence>
<proteinExistence type="predicted"/>
<gene>
    <name evidence="2" type="primary">phaZ</name>
    <name evidence="2" type="ORF">CJD38_01980</name>
</gene>
<accession>A0A2T5ML62</accession>